<comment type="pathway">
    <text evidence="7">Protein modification; lipoprotein biosynthesis (diacylglyceryl transfer).</text>
</comment>
<evidence type="ECO:0000313" key="9">
    <source>
        <dbReference type="Proteomes" id="UP000069030"/>
    </source>
</evidence>
<dbReference type="HAMAP" id="MF_01147">
    <property type="entry name" value="Lgt"/>
    <property type="match status" value="1"/>
</dbReference>
<feature type="transmembrane region" description="Helical" evidence="7">
    <location>
        <begin position="24"/>
        <end position="45"/>
    </location>
</feature>
<evidence type="ECO:0000256" key="3">
    <source>
        <dbReference type="ARBA" id="ARBA00022679"/>
    </source>
</evidence>
<dbReference type="GO" id="GO:0005886">
    <property type="term" value="C:plasma membrane"/>
    <property type="evidence" value="ECO:0007669"/>
    <property type="project" value="UniProtKB-SubCell"/>
</dbReference>
<feature type="transmembrane region" description="Helical" evidence="7">
    <location>
        <begin position="210"/>
        <end position="229"/>
    </location>
</feature>
<dbReference type="GeneID" id="66973251"/>
<evidence type="ECO:0000256" key="2">
    <source>
        <dbReference type="ARBA" id="ARBA00022475"/>
    </source>
</evidence>
<evidence type="ECO:0000313" key="8">
    <source>
        <dbReference type="EMBL" id="ALU27511.1"/>
    </source>
</evidence>
<keyword evidence="2 7" id="KW-1003">Cell membrane</keyword>
<feature type="transmembrane region" description="Helical" evidence="7">
    <location>
        <begin position="57"/>
        <end position="79"/>
    </location>
</feature>
<dbReference type="EC" id="2.5.1.145" evidence="7"/>
<dbReference type="NCBIfam" id="TIGR00544">
    <property type="entry name" value="lgt"/>
    <property type="match status" value="1"/>
</dbReference>
<dbReference type="GO" id="GO:0042158">
    <property type="term" value="P:lipoprotein biosynthetic process"/>
    <property type="evidence" value="ECO:0007669"/>
    <property type="project" value="UniProtKB-UniRule"/>
</dbReference>
<comment type="subcellular location">
    <subcellularLocation>
        <location evidence="7">Cell membrane</location>
        <topology evidence="7">Multi-pass membrane protein</topology>
    </subcellularLocation>
</comment>
<dbReference type="RefSeq" id="WP_006258613.1">
    <property type="nucleotide sequence ID" value="NZ_BCMQ01000044.1"/>
</dbReference>
<dbReference type="PROSITE" id="PS01311">
    <property type="entry name" value="LGT"/>
    <property type="match status" value="1"/>
</dbReference>
<comment type="similarity">
    <text evidence="1 7">Belongs to the Lgt family.</text>
</comment>
<evidence type="ECO:0000256" key="4">
    <source>
        <dbReference type="ARBA" id="ARBA00022692"/>
    </source>
</evidence>
<dbReference type="PANTHER" id="PTHR30589">
    <property type="entry name" value="PROLIPOPROTEIN DIACYLGLYCERYL TRANSFERASE"/>
    <property type="match status" value="1"/>
</dbReference>
<protein>
    <recommendedName>
        <fullName evidence="7">Phosphatidylglycerol--prolipoprotein diacylglyceryl transferase</fullName>
        <ecNumber evidence="7">2.5.1.145</ecNumber>
    </recommendedName>
</protein>
<sequence>MSLAAVLWDANPEMIKIGAVPVRYYGVLFALGIILGYKIVSYVFQKERIPQAYLDKLLLYIIVGTVLGARLGHCLFYEFDYYMQHPLEIIIPFAKVDGVYEYVGFMGLASHGGAIGVLLAIYLYCRKYKIGAFWILDRIALGVPIAGAFIRFGNFMNSEIYGKPTSGSWGVIFAHDDMIPRHPTQLYEAFGYILTGVILWFLYRSQKVRNNGVIFSYFLILMFLTRFVLEFFKENQVAFEQDMMLNMGQWLSVPFILIGVLMLVFQDKLRGISHYDSRALIGTTIK</sequence>
<comment type="function">
    <text evidence="7">Catalyzes the transfer of the diacylglyceryl group from phosphatidylglycerol to the sulfhydryl group of the N-terminal cysteine of a prolipoprotein, the first step in the formation of mature lipoproteins.</text>
</comment>
<dbReference type="KEGG" id="mod:AS202_15775"/>
<feature type="transmembrane region" description="Helical" evidence="7">
    <location>
        <begin position="132"/>
        <end position="152"/>
    </location>
</feature>
<feature type="transmembrane region" description="Helical" evidence="7">
    <location>
        <begin position="186"/>
        <end position="203"/>
    </location>
</feature>
<comment type="catalytic activity">
    <reaction evidence="7">
        <text>L-cysteinyl-[prolipoprotein] + a 1,2-diacyl-sn-glycero-3-phospho-(1'-sn-glycerol) = an S-1,2-diacyl-sn-glyceryl-L-cysteinyl-[prolipoprotein] + sn-glycerol 1-phosphate + H(+)</text>
        <dbReference type="Rhea" id="RHEA:56712"/>
        <dbReference type="Rhea" id="RHEA-COMP:14679"/>
        <dbReference type="Rhea" id="RHEA-COMP:14680"/>
        <dbReference type="ChEBI" id="CHEBI:15378"/>
        <dbReference type="ChEBI" id="CHEBI:29950"/>
        <dbReference type="ChEBI" id="CHEBI:57685"/>
        <dbReference type="ChEBI" id="CHEBI:64716"/>
        <dbReference type="ChEBI" id="CHEBI:140658"/>
        <dbReference type="EC" id="2.5.1.145"/>
    </reaction>
</comment>
<dbReference type="Pfam" id="PF01790">
    <property type="entry name" value="LGT"/>
    <property type="match status" value="1"/>
</dbReference>
<proteinExistence type="inferred from homology"/>
<dbReference type="Proteomes" id="UP000069030">
    <property type="component" value="Chromosome"/>
</dbReference>
<feature type="binding site" evidence="7">
    <location>
        <position position="151"/>
    </location>
    <ligand>
        <name>a 1,2-diacyl-sn-glycero-3-phospho-(1'-sn-glycerol)</name>
        <dbReference type="ChEBI" id="CHEBI:64716"/>
    </ligand>
</feature>
<keyword evidence="5 7" id="KW-1133">Transmembrane helix</keyword>
<name>A0A0S7EEL2_9FLAO</name>
<feature type="transmembrane region" description="Helical" evidence="7">
    <location>
        <begin position="99"/>
        <end position="125"/>
    </location>
</feature>
<keyword evidence="4 7" id="KW-0812">Transmembrane</keyword>
<keyword evidence="3 7" id="KW-0808">Transferase</keyword>
<reference evidence="8 9" key="1">
    <citation type="journal article" date="2016" name="J. Zhejiang Univ. Sci. B">
        <title>Antibiotic resistance mechanisms of Myroides sp.</title>
        <authorList>
            <person name="Hu S."/>
            <person name="Yuan S."/>
            <person name="Qu H."/>
            <person name="Jiang T."/>
            <person name="Zhou Y."/>
            <person name="Wang M."/>
            <person name="Ming D."/>
        </authorList>
    </citation>
    <scope>NUCLEOTIDE SEQUENCE [LARGE SCALE GENOMIC DNA]</scope>
    <source>
        <strain evidence="8 9">PR63039</strain>
    </source>
</reference>
<evidence type="ECO:0000256" key="1">
    <source>
        <dbReference type="ARBA" id="ARBA00007150"/>
    </source>
</evidence>
<dbReference type="eggNOG" id="COG0682">
    <property type="taxonomic scope" value="Bacteria"/>
</dbReference>
<dbReference type="InterPro" id="IPR001640">
    <property type="entry name" value="Lgt"/>
</dbReference>
<keyword evidence="6 7" id="KW-0472">Membrane</keyword>
<organism evidence="8 9">
    <name type="scientific">Myroides odoratimimus</name>
    <dbReference type="NCBI Taxonomy" id="76832"/>
    <lineage>
        <taxon>Bacteria</taxon>
        <taxon>Pseudomonadati</taxon>
        <taxon>Bacteroidota</taxon>
        <taxon>Flavobacteriia</taxon>
        <taxon>Flavobacteriales</taxon>
        <taxon>Flavobacteriaceae</taxon>
        <taxon>Myroides</taxon>
    </lineage>
</organism>
<evidence type="ECO:0000256" key="7">
    <source>
        <dbReference type="HAMAP-Rule" id="MF_01147"/>
    </source>
</evidence>
<gene>
    <name evidence="7" type="primary">lgt</name>
    <name evidence="8" type="ORF">AS202_15775</name>
</gene>
<dbReference type="PANTHER" id="PTHR30589:SF0">
    <property type="entry name" value="PHOSPHATIDYLGLYCEROL--PROLIPOPROTEIN DIACYLGLYCERYL TRANSFERASE"/>
    <property type="match status" value="1"/>
</dbReference>
<evidence type="ECO:0000256" key="6">
    <source>
        <dbReference type="ARBA" id="ARBA00023136"/>
    </source>
</evidence>
<dbReference type="AlphaFoldDB" id="A0A0S7EEL2"/>
<accession>A0A0S7EEL2</accession>
<dbReference type="EMBL" id="CP013690">
    <property type="protein sequence ID" value="ALU27511.1"/>
    <property type="molecule type" value="Genomic_DNA"/>
</dbReference>
<feature type="transmembrane region" description="Helical" evidence="7">
    <location>
        <begin position="249"/>
        <end position="265"/>
    </location>
</feature>
<evidence type="ECO:0000256" key="5">
    <source>
        <dbReference type="ARBA" id="ARBA00022989"/>
    </source>
</evidence>
<dbReference type="GO" id="GO:0008961">
    <property type="term" value="F:phosphatidylglycerol-prolipoprotein diacylglyceryl transferase activity"/>
    <property type="evidence" value="ECO:0007669"/>
    <property type="project" value="UniProtKB-UniRule"/>
</dbReference>